<evidence type="ECO:0000313" key="9">
    <source>
        <dbReference type="EMBL" id="GAA5811929.1"/>
    </source>
</evidence>
<evidence type="ECO:0000256" key="4">
    <source>
        <dbReference type="ARBA" id="ARBA00022833"/>
    </source>
</evidence>
<comment type="subcellular location">
    <subcellularLocation>
        <location evidence="1">Nucleus</location>
    </subcellularLocation>
</comment>
<feature type="region of interest" description="Disordered" evidence="7">
    <location>
        <begin position="210"/>
        <end position="235"/>
    </location>
</feature>
<feature type="domain" description="G-patch" evidence="8">
    <location>
        <begin position="242"/>
        <end position="290"/>
    </location>
</feature>
<keyword evidence="3" id="KW-0863">Zinc-finger</keyword>
<evidence type="ECO:0000259" key="8">
    <source>
        <dbReference type="PROSITE" id="PS50174"/>
    </source>
</evidence>
<dbReference type="Pfam" id="PF01585">
    <property type="entry name" value="G-patch"/>
    <property type="match status" value="1"/>
</dbReference>
<accession>A0ABP9YYJ4</accession>
<evidence type="ECO:0000256" key="3">
    <source>
        <dbReference type="ARBA" id="ARBA00022771"/>
    </source>
</evidence>
<keyword evidence="10" id="KW-1185">Reference proteome</keyword>
<dbReference type="PANTHER" id="PTHR46297">
    <property type="entry name" value="ZINC FINGER CCCH-TYPE WITH G PATCH DOMAIN-CONTAINING PROTEIN"/>
    <property type="match status" value="1"/>
</dbReference>
<evidence type="ECO:0000256" key="1">
    <source>
        <dbReference type="ARBA" id="ARBA00004123"/>
    </source>
</evidence>
<dbReference type="InterPro" id="IPR000467">
    <property type="entry name" value="G_patch_dom"/>
</dbReference>
<evidence type="ECO:0000256" key="2">
    <source>
        <dbReference type="ARBA" id="ARBA00022723"/>
    </source>
</evidence>
<evidence type="ECO:0000256" key="7">
    <source>
        <dbReference type="SAM" id="MobiDB-lite"/>
    </source>
</evidence>
<proteinExistence type="predicted"/>
<organism evidence="9 10">
    <name type="scientific">Mucor flavus</name>
    <dbReference type="NCBI Taxonomy" id="439312"/>
    <lineage>
        <taxon>Eukaryota</taxon>
        <taxon>Fungi</taxon>
        <taxon>Fungi incertae sedis</taxon>
        <taxon>Mucoromycota</taxon>
        <taxon>Mucoromycotina</taxon>
        <taxon>Mucoromycetes</taxon>
        <taxon>Mucorales</taxon>
        <taxon>Mucorineae</taxon>
        <taxon>Mucoraceae</taxon>
        <taxon>Mucor</taxon>
    </lineage>
</organism>
<dbReference type="EMBL" id="BAABUK010000011">
    <property type="protein sequence ID" value="GAA5811929.1"/>
    <property type="molecule type" value="Genomic_DNA"/>
</dbReference>
<dbReference type="PROSITE" id="PS50174">
    <property type="entry name" value="G_PATCH"/>
    <property type="match status" value="1"/>
</dbReference>
<evidence type="ECO:0000256" key="6">
    <source>
        <dbReference type="ARBA" id="ARBA00023242"/>
    </source>
</evidence>
<comment type="caution">
    <text evidence="9">The sequence shown here is derived from an EMBL/GenBank/DDBJ whole genome shotgun (WGS) entry which is preliminary data.</text>
</comment>
<feature type="compositionally biased region" description="Basic and acidic residues" evidence="7">
    <location>
        <begin position="220"/>
        <end position="234"/>
    </location>
</feature>
<dbReference type="Proteomes" id="UP001473302">
    <property type="component" value="Unassembled WGS sequence"/>
</dbReference>
<gene>
    <name evidence="9" type="ORF">MFLAVUS_005376</name>
</gene>
<dbReference type="SMART" id="SM00443">
    <property type="entry name" value="G_patch"/>
    <property type="match status" value="1"/>
</dbReference>
<keyword evidence="2" id="KW-0479">Metal-binding</keyword>
<name>A0ABP9YYJ4_9FUNG</name>
<reference evidence="9 10" key="1">
    <citation type="submission" date="2024-04" db="EMBL/GenBank/DDBJ databases">
        <title>genome sequences of Mucor flavus KT1a and Helicostylum pulchrum KT1b strains isolated from the surface of a dry-aged beef.</title>
        <authorList>
            <person name="Toyotome T."/>
            <person name="Hosono M."/>
            <person name="Torimaru M."/>
            <person name="Fukuda K."/>
            <person name="Mikami N."/>
        </authorList>
    </citation>
    <scope>NUCLEOTIDE SEQUENCE [LARGE SCALE GENOMIC DNA]</scope>
    <source>
        <strain evidence="9 10">KT1a</strain>
    </source>
</reference>
<dbReference type="PANTHER" id="PTHR46297:SF1">
    <property type="entry name" value="ZINC FINGER CCCH-TYPE WITH G PATCH DOMAIN-CONTAINING PROTEIN"/>
    <property type="match status" value="1"/>
</dbReference>
<dbReference type="Gene3D" id="2.30.30.1190">
    <property type="match status" value="1"/>
</dbReference>
<keyword evidence="5" id="KW-0238">DNA-binding</keyword>
<sequence length="320" mass="35772">MSENLQDPSSLTKEDIDFLLKHQEITPDLQDLITQYQQATLEDPIAEGQHIPAKVDELPVVEHEIGSKCAIVIPYDKYQLVLLPAVILGDILLDQVRVLILTPVSINMVACPAYINNDPCSMCSYSHGHTVPINQVLPFEALDMDSISHNLNYETKVWCKRPDDVLWKLGYITDQLSSTRWRVKLKSTGTEIGVDIENLALFKCLDDDNESSESESVESEPEHNRQKFKRKEESWGGWQAHTTGFASKMMKKMGYVDGRGLGINAEGRADPIHVKPLNTNAKPGLGFKETKRSKNTNNGACSFVYGHTIEATDETTKASI</sequence>
<keyword evidence="6" id="KW-0539">Nucleus</keyword>
<protein>
    <recommendedName>
        <fullName evidence="8">G-patch domain-containing protein</fullName>
    </recommendedName>
</protein>
<keyword evidence="4" id="KW-0862">Zinc</keyword>
<feature type="compositionally biased region" description="Acidic residues" evidence="7">
    <location>
        <begin position="210"/>
        <end position="219"/>
    </location>
</feature>
<evidence type="ECO:0000313" key="10">
    <source>
        <dbReference type="Proteomes" id="UP001473302"/>
    </source>
</evidence>
<evidence type="ECO:0000256" key="5">
    <source>
        <dbReference type="ARBA" id="ARBA00023125"/>
    </source>
</evidence>